<sequence>MRVALRVCLPISLALALPLVMLWSSVAGAASAHHRRVRQHLIIRPSERVVPPDRYVYPGFGPIPPGENRNLDPSTRGSG</sequence>
<dbReference type="AlphaFoldDB" id="A0A1G6JAK0"/>
<evidence type="ECO:0000313" key="4">
    <source>
        <dbReference type="Proteomes" id="UP000199245"/>
    </source>
</evidence>
<proteinExistence type="predicted"/>
<evidence type="ECO:0000256" key="2">
    <source>
        <dbReference type="SAM" id="SignalP"/>
    </source>
</evidence>
<dbReference type="Proteomes" id="UP000199245">
    <property type="component" value="Unassembled WGS sequence"/>
</dbReference>
<evidence type="ECO:0000256" key="1">
    <source>
        <dbReference type="SAM" id="MobiDB-lite"/>
    </source>
</evidence>
<name>A0A1G6JAK0_9BRAD</name>
<gene>
    <name evidence="3" type="ORF">SAMN05216337_1001390</name>
</gene>
<feature type="region of interest" description="Disordered" evidence="1">
    <location>
        <begin position="59"/>
        <end position="79"/>
    </location>
</feature>
<protein>
    <submittedName>
        <fullName evidence="3">Uncharacterized protein</fullName>
    </submittedName>
</protein>
<evidence type="ECO:0000313" key="3">
    <source>
        <dbReference type="EMBL" id="SDC15673.1"/>
    </source>
</evidence>
<keyword evidence="2" id="KW-0732">Signal</keyword>
<reference evidence="3 4" key="1">
    <citation type="submission" date="2016-10" db="EMBL/GenBank/DDBJ databases">
        <authorList>
            <person name="de Groot N.N."/>
        </authorList>
    </citation>
    <scope>NUCLEOTIDE SEQUENCE [LARGE SCALE GENOMIC DNA]</scope>
    <source>
        <strain evidence="3 4">R5</strain>
    </source>
</reference>
<dbReference type="EMBL" id="FMZW01000001">
    <property type="protein sequence ID" value="SDC15673.1"/>
    <property type="molecule type" value="Genomic_DNA"/>
</dbReference>
<feature type="signal peptide" evidence="2">
    <location>
        <begin position="1"/>
        <end position="29"/>
    </location>
</feature>
<feature type="chain" id="PRO_5011471844" evidence="2">
    <location>
        <begin position="30"/>
        <end position="79"/>
    </location>
</feature>
<accession>A0A1G6JAK0</accession>
<organism evidence="3 4">
    <name type="scientific">Bradyrhizobium brasilense</name>
    <dbReference type="NCBI Taxonomy" id="1419277"/>
    <lineage>
        <taxon>Bacteria</taxon>
        <taxon>Pseudomonadati</taxon>
        <taxon>Pseudomonadota</taxon>
        <taxon>Alphaproteobacteria</taxon>
        <taxon>Hyphomicrobiales</taxon>
        <taxon>Nitrobacteraceae</taxon>
        <taxon>Bradyrhizobium</taxon>
    </lineage>
</organism>